<sequence length="144" mass="15590">MFIMAQSTQAATSLITQQADPLSVNSDEAAWIVAFSPVTSDETSDDELDGFSSMDEDVGRPTEECLAARAELVAAKAALEQWRKPYDTALLALYAARQRADDNSGENAESLEEATQRYEEVATAAHAVVSRIGRAMREVDDLCG</sequence>
<evidence type="ECO:0000313" key="2">
    <source>
        <dbReference type="EMBL" id="PIR83639.1"/>
    </source>
</evidence>
<feature type="region of interest" description="Disordered" evidence="1">
    <location>
        <begin position="40"/>
        <end position="59"/>
    </location>
</feature>
<gene>
    <name evidence="2" type="ORF">COU18_03070</name>
</gene>
<evidence type="ECO:0000313" key="3">
    <source>
        <dbReference type="Proteomes" id="UP000231192"/>
    </source>
</evidence>
<dbReference type="Proteomes" id="UP000231192">
    <property type="component" value="Unassembled WGS sequence"/>
</dbReference>
<dbReference type="AlphaFoldDB" id="A0A2H0UB55"/>
<protein>
    <submittedName>
        <fullName evidence="2">Uncharacterized protein</fullName>
    </submittedName>
</protein>
<dbReference type="EMBL" id="PFBK01000008">
    <property type="protein sequence ID" value="PIR83639.1"/>
    <property type="molecule type" value="Genomic_DNA"/>
</dbReference>
<organism evidence="2 3">
    <name type="scientific">Candidatus Kaiserbacteria bacterium CG10_big_fil_rev_8_21_14_0_10_51_14</name>
    <dbReference type="NCBI Taxonomy" id="1974610"/>
    <lineage>
        <taxon>Bacteria</taxon>
        <taxon>Candidatus Kaiseribacteriota</taxon>
    </lineage>
</organism>
<reference evidence="3" key="1">
    <citation type="submission" date="2017-09" db="EMBL/GenBank/DDBJ databases">
        <title>Depth-based differentiation of microbial function through sediment-hosted aquifers and enrichment of novel symbionts in the deep terrestrial subsurface.</title>
        <authorList>
            <person name="Probst A.J."/>
            <person name="Ladd B."/>
            <person name="Jarett J.K."/>
            <person name="Geller-Mcgrath D.E."/>
            <person name="Sieber C.M.K."/>
            <person name="Emerson J.B."/>
            <person name="Anantharaman K."/>
            <person name="Thomas B.C."/>
            <person name="Malmstrom R."/>
            <person name="Stieglmeier M."/>
            <person name="Klingl A."/>
            <person name="Woyke T."/>
            <person name="Ryan C.M."/>
            <person name="Banfield J.F."/>
        </authorList>
    </citation>
    <scope>NUCLEOTIDE SEQUENCE [LARGE SCALE GENOMIC DNA]</scope>
</reference>
<evidence type="ECO:0000256" key="1">
    <source>
        <dbReference type="SAM" id="MobiDB-lite"/>
    </source>
</evidence>
<comment type="caution">
    <text evidence="2">The sequence shown here is derived from an EMBL/GenBank/DDBJ whole genome shotgun (WGS) entry which is preliminary data.</text>
</comment>
<proteinExistence type="predicted"/>
<name>A0A2H0UB55_9BACT</name>
<accession>A0A2H0UB55</accession>